<dbReference type="Proteomes" id="UP000027337">
    <property type="component" value="Unassembled WGS sequence"/>
</dbReference>
<evidence type="ECO:0000313" key="11">
    <source>
        <dbReference type="Proteomes" id="UP000027337"/>
    </source>
</evidence>
<comment type="similarity">
    <text evidence="2">Belongs to the glycosyltransferase 2 family.</text>
</comment>
<dbReference type="InterPro" id="IPR001173">
    <property type="entry name" value="Glyco_trans_2-like"/>
</dbReference>
<dbReference type="EMBL" id="JEMU01000003">
    <property type="protein sequence ID" value="KAJ04208.1"/>
    <property type="molecule type" value="Genomic_DNA"/>
</dbReference>
<gene>
    <name evidence="10" type="ORF">PM02_05125</name>
</gene>
<comment type="function">
    <text evidence="1">Is involved in generating a small heat-stable compound (Nod), an acylated oligomer of N-acetylglucosamine, that stimulates mitosis in various plant protoplasts.</text>
</comment>
<reference evidence="10 11" key="1">
    <citation type="journal article" date="2014" name="Genome Announc.">
        <title>Draft Genome Sequences of Two Isolates of the Roseobacter Group, Sulfitobacter sp. Strains 3SOLIMAR09 and 1FIGIMAR09, from Harbors of Mallorca Island (Mediterranean Sea).</title>
        <authorList>
            <person name="Mas-Llado M."/>
            <person name="Pina-Villalonga J.M."/>
            <person name="Brunet-Galmes I."/>
            <person name="Nogales B."/>
            <person name="Bosch R."/>
        </authorList>
    </citation>
    <scope>NUCLEOTIDE SEQUENCE [LARGE SCALE GENOMIC DNA]</scope>
    <source>
        <strain evidence="10 11">1FIGIMAR09</strain>
    </source>
</reference>
<dbReference type="RefSeq" id="WP_051584031.1">
    <property type="nucleotide sequence ID" value="NZ_JEMU01000003.1"/>
</dbReference>
<dbReference type="PROSITE" id="PS51677">
    <property type="entry name" value="NODB"/>
    <property type="match status" value="1"/>
</dbReference>
<sequence>MSRLARSYTETRVARGKSDRVFLDPSNRRRSRVLLSAMTLFAAVLIWLVVFSISLVSTRGIKAALPDEIITLKGEFHQTGTHDHASHVHGAGGNLPAIERYALQETSKYRCIAEGKNASENAQRVYAVVPSHMVESPASLTESCGVVDVVMPMWFDLRVEQDALRVGGLADDAREAVRGYVAQQEGRVEVLPILRFDPSSYSYFETARGLRAVAAALSGFADDLAKSDEAVGLCIDASLIAAKGSAALAEVFRPFASRMADLGLQSCGVISATTEDANLVVTDHFLDLVVVKGFEEPWVGSAPRPVAARDWFEQRVIAVQDIVAEDKLVMALGSFSVDWVSGRAKPDTMPYAQMASALAEAEATPTFIPAAGAAQAIYVDDKGRQHRSWILDAASAHNQLMWLKKRGVRGVGVWNLGYEDPGLWAVLDQAQHDTPLDGDTLSNVVFTNYVNRIGAGPFVAPVSMPVIGQREVVLDPQTNQVLDVKYDSMARPASVRLYGRGTPNKVVLTFDDGPVRNYTTETLDILKETNTPASFFVLGHNALQNPDLIDRILEDGHELGSHTYWHPHMNDISASRATVEVNSVQLLVNGITGRSMRLYREPYMRSGGPITSKEVASLLPLEEAGYIITGMDIVPRDWLTTSAEELAAEVVRQVEENAGGVVLLHDGGGDQTQTVAALPILIADLRAKGYEFTSIADFLDTNPETLMPHVDGISTAFSSVSFKAVGNSWSLLEITFWSVFGLGLFRGLLLLFLTSRRKRHVASYAADLPSVTVVIPAYNEADVITQCIERVLQSQYPYFDIIVVDDGSTDDTYAKALPYGTLPNVTVLTQQNGGKSAAMNRALFETESDVLICIDADSQIAPDAVGLLAGHFGDPDIGAVAGRVVVGNRNNLLTRLQALEYITAQSVERRAKEYLNAITVVPGAIGAWRTTALMEAGIFSTETLTEDADMTMAVIRSNYRVIYEDRAVAKTEAPATVSGLLTQRLRWSLGMMQAGWKHLGAVIEGRKLGLISLPDLAIFGYLMPLLAPLADLFLLILAGGYVMGWINGTEPAVTTAVPPTLLLAYLILPVLELFTVLLAFKLDPKEDRRLLWLIPMQRVFYRQLLYISVIRALWRATTGSLAKWGHAQRAGFQFDQTRQS</sequence>
<protein>
    <recommendedName>
        <fullName evidence="4">Chitooligosaccharide deacetylase</fullName>
    </recommendedName>
    <alternativeName>
        <fullName evidence="7">Nodulation protein B</fullName>
    </alternativeName>
</protein>
<feature type="transmembrane region" description="Helical" evidence="8">
    <location>
        <begin position="1062"/>
        <end position="1080"/>
    </location>
</feature>
<dbReference type="PANTHER" id="PTHR43630:SF1">
    <property type="entry name" value="POLY-BETA-1,6-N-ACETYL-D-GLUCOSAMINE SYNTHASE"/>
    <property type="match status" value="1"/>
</dbReference>
<dbReference type="AlphaFoldDB" id="A0A061SWA0"/>
<dbReference type="PANTHER" id="PTHR43630">
    <property type="entry name" value="POLY-BETA-1,6-N-ACETYL-D-GLUCOSAMINE SYNTHASE"/>
    <property type="match status" value="1"/>
</dbReference>
<dbReference type="GO" id="GO:0016810">
    <property type="term" value="F:hydrolase activity, acting on carbon-nitrogen (but not peptide) bonds"/>
    <property type="evidence" value="ECO:0007669"/>
    <property type="project" value="InterPro"/>
</dbReference>
<dbReference type="GO" id="GO:0016757">
    <property type="term" value="F:glycosyltransferase activity"/>
    <property type="evidence" value="ECO:0007669"/>
    <property type="project" value="UniProtKB-KW"/>
</dbReference>
<dbReference type="STRING" id="83219.PM02_05125"/>
<evidence type="ECO:0000256" key="3">
    <source>
        <dbReference type="ARBA" id="ARBA00010973"/>
    </source>
</evidence>
<dbReference type="eggNOG" id="COG3858">
    <property type="taxonomic scope" value="Bacteria"/>
</dbReference>
<keyword evidence="8" id="KW-1133">Transmembrane helix</keyword>
<dbReference type="GO" id="GO:0005975">
    <property type="term" value="P:carbohydrate metabolic process"/>
    <property type="evidence" value="ECO:0007669"/>
    <property type="project" value="InterPro"/>
</dbReference>
<organism evidence="10 11">
    <name type="scientific">Sulfitobacter mediterraneus</name>
    <dbReference type="NCBI Taxonomy" id="83219"/>
    <lineage>
        <taxon>Bacteria</taxon>
        <taxon>Pseudomonadati</taxon>
        <taxon>Pseudomonadota</taxon>
        <taxon>Alphaproteobacteria</taxon>
        <taxon>Rhodobacterales</taxon>
        <taxon>Roseobacteraceae</taxon>
        <taxon>Sulfitobacter</taxon>
    </lineage>
</organism>
<feature type="transmembrane region" description="Helical" evidence="8">
    <location>
        <begin position="734"/>
        <end position="753"/>
    </location>
</feature>
<dbReference type="Gene3D" id="3.20.20.370">
    <property type="entry name" value="Glycoside hydrolase/deacetylase"/>
    <property type="match status" value="1"/>
</dbReference>
<accession>A0A061SWA0</accession>
<keyword evidence="8" id="KW-0472">Membrane</keyword>
<dbReference type="Gene3D" id="3.20.20.80">
    <property type="entry name" value="Glycosidases"/>
    <property type="match status" value="1"/>
</dbReference>
<proteinExistence type="inferred from homology"/>
<evidence type="ECO:0000256" key="1">
    <source>
        <dbReference type="ARBA" id="ARBA00003236"/>
    </source>
</evidence>
<dbReference type="eggNOG" id="COG1215">
    <property type="taxonomic scope" value="Bacteria"/>
</dbReference>
<keyword evidence="5" id="KW-0328">Glycosyltransferase</keyword>
<evidence type="ECO:0000256" key="8">
    <source>
        <dbReference type="SAM" id="Phobius"/>
    </source>
</evidence>
<dbReference type="Gene3D" id="3.10.50.10">
    <property type="match status" value="1"/>
</dbReference>
<evidence type="ECO:0000313" key="10">
    <source>
        <dbReference type="EMBL" id="KAJ04208.1"/>
    </source>
</evidence>
<evidence type="ECO:0000256" key="6">
    <source>
        <dbReference type="ARBA" id="ARBA00022679"/>
    </source>
</evidence>
<evidence type="ECO:0000259" key="9">
    <source>
        <dbReference type="PROSITE" id="PS51677"/>
    </source>
</evidence>
<dbReference type="InterPro" id="IPR029044">
    <property type="entry name" value="Nucleotide-diphossugar_trans"/>
</dbReference>
<evidence type="ECO:0000256" key="4">
    <source>
        <dbReference type="ARBA" id="ARBA00020071"/>
    </source>
</evidence>
<feature type="transmembrane region" description="Helical" evidence="8">
    <location>
        <begin position="1016"/>
        <end position="1042"/>
    </location>
</feature>
<dbReference type="Gene3D" id="3.90.550.10">
    <property type="entry name" value="Spore Coat Polysaccharide Biosynthesis Protein SpsA, Chain A"/>
    <property type="match status" value="1"/>
</dbReference>
<dbReference type="InterPro" id="IPR002509">
    <property type="entry name" value="NODB_dom"/>
</dbReference>
<dbReference type="CDD" id="cd06423">
    <property type="entry name" value="CESA_like"/>
    <property type="match status" value="1"/>
</dbReference>
<evidence type="ECO:0000256" key="5">
    <source>
        <dbReference type="ARBA" id="ARBA00022676"/>
    </source>
</evidence>
<dbReference type="Pfam" id="PF00535">
    <property type="entry name" value="Glycos_transf_2"/>
    <property type="match status" value="1"/>
</dbReference>
<dbReference type="InterPro" id="IPR029070">
    <property type="entry name" value="Chitinase_insertion_sf"/>
</dbReference>
<keyword evidence="8" id="KW-0812">Transmembrane</keyword>
<dbReference type="SUPFAM" id="SSF88713">
    <property type="entry name" value="Glycoside hydrolase/deacetylase"/>
    <property type="match status" value="1"/>
</dbReference>
<keyword evidence="6 10" id="KW-0808">Transferase</keyword>
<feature type="transmembrane region" description="Helical" evidence="8">
    <location>
        <begin position="33"/>
        <end position="56"/>
    </location>
</feature>
<feature type="domain" description="NodB homology" evidence="9">
    <location>
        <begin position="504"/>
        <end position="693"/>
    </location>
</feature>
<name>A0A061SWA0_9RHOB</name>
<comment type="caution">
    <text evidence="10">The sequence shown here is derived from an EMBL/GenBank/DDBJ whole genome shotgun (WGS) entry which is preliminary data.</text>
</comment>
<dbReference type="eggNOG" id="COG0726">
    <property type="taxonomic scope" value="Bacteria"/>
</dbReference>
<comment type="similarity">
    <text evidence="3">Belongs to the polysaccharide deacetylase family.</text>
</comment>
<evidence type="ECO:0000256" key="2">
    <source>
        <dbReference type="ARBA" id="ARBA00006739"/>
    </source>
</evidence>
<keyword evidence="11" id="KW-1185">Reference proteome</keyword>
<evidence type="ECO:0000256" key="7">
    <source>
        <dbReference type="ARBA" id="ARBA00032976"/>
    </source>
</evidence>
<dbReference type="InterPro" id="IPR011330">
    <property type="entry name" value="Glyco_hydro/deAcase_b/a-brl"/>
</dbReference>
<dbReference type="Pfam" id="PF01522">
    <property type="entry name" value="Polysacc_deac_1"/>
    <property type="match status" value="1"/>
</dbReference>
<dbReference type="SUPFAM" id="SSF53448">
    <property type="entry name" value="Nucleotide-diphospho-sugar transferases"/>
    <property type="match status" value="1"/>
</dbReference>